<dbReference type="SUPFAM" id="SSF54913">
    <property type="entry name" value="GlnB-like"/>
    <property type="match status" value="1"/>
</dbReference>
<dbReference type="Proteomes" id="UP000722121">
    <property type="component" value="Unassembled WGS sequence"/>
</dbReference>
<comment type="similarity">
    <text evidence="1">Belongs to the CutA family.</text>
</comment>
<keyword evidence="3" id="KW-1185">Reference proteome</keyword>
<evidence type="ECO:0000256" key="1">
    <source>
        <dbReference type="ARBA" id="ARBA00010169"/>
    </source>
</evidence>
<sequence>MEEVKQFAYIFWTSGSIEEVRRVCRYLVQERLVACANIIPWVESIYLWKGEVETAQETKVILKTRKDKYDDVYKVIKQNTQYEVPEVALVSIDGANKEYVEWLQEVVSHTEQV</sequence>
<reference evidence="2 3" key="1">
    <citation type="submission" date="2021-02" db="EMBL/GenBank/DDBJ databases">
        <title>Activity-based single-cell genomes from oceanic crustal fluid captures similar information to metagenomic and metatranscriptomic surveys with orders of magnitude less sampling.</title>
        <authorList>
            <person name="D'Angelo T.S."/>
            <person name="Orcutt B.N."/>
        </authorList>
    </citation>
    <scope>NUCLEOTIDE SEQUENCE [LARGE SCALE GENOMIC DNA]</scope>
    <source>
        <strain evidence="2">AH-315-G07</strain>
    </source>
</reference>
<accession>A0ABS3ATN3</accession>
<organism evidence="2 3">
    <name type="scientific">Simkania negevensis</name>
    <dbReference type="NCBI Taxonomy" id="83561"/>
    <lineage>
        <taxon>Bacteria</taxon>
        <taxon>Pseudomonadati</taxon>
        <taxon>Chlamydiota</taxon>
        <taxon>Chlamydiia</taxon>
        <taxon>Parachlamydiales</taxon>
        <taxon>Simkaniaceae</taxon>
        <taxon>Simkania</taxon>
    </lineage>
</organism>
<protein>
    <submittedName>
        <fullName evidence="2">Divalent-cation tolerance protein CutA</fullName>
    </submittedName>
</protein>
<dbReference type="InterPro" id="IPR011322">
    <property type="entry name" value="N-reg_PII-like_a/b"/>
</dbReference>
<name>A0ABS3ATN3_9BACT</name>
<dbReference type="EMBL" id="JAFITR010000033">
    <property type="protein sequence ID" value="MBN4066869.1"/>
    <property type="molecule type" value="Genomic_DNA"/>
</dbReference>
<dbReference type="Gene3D" id="3.30.70.120">
    <property type="match status" value="1"/>
</dbReference>
<dbReference type="InterPro" id="IPR004323">
    <property type="entry name" value="Ion_tolerance_CutA"/>
</dbReference>
<dbReference type="InterPro" id="IPR015867">
    <property type="entry name" value="N-reg_PII/ATP_PRibTrfase_C"/>
</dbReference>
<dbReference type="Pfam" id="PF03091">
    <property type="entry name" value="CutA1"/>
    <property type="match status" value="1"/>
</dbReference>
<gene>
    <name evidence="2" type="ORF">JYU14_02170</name>
</gene>
<proteinExistence type="inferred from homology"/>
<dbReference type="PANTHER" id="PTHR23419:SF8">
    <property type="entry name" value="FI09726P"/>
    <property type="match status" value="1"/>
</dbReference>
<dbReference type="PANTHER" id="PTHR23419">
    <property type="entry name" value="DIVALENT CATION TOLERANCE CUTA-RELATED"/>
    <property type="match status" value="1"/>
</dbReference>
<comment type="caution">
    <text evidence="2">The sequence shown here is derived from an EMBL/GenBank/DDBJ whole genome shotgun (WGS) entry which is preliminary data.</text>
</comment>
<evidence type="ECO:0000313" key="2">
    <source>
        <dbReference type="EMBL" id="MBN4066869.1"/>
    </source>
</evidence>
<evidence type="ECO:0000313" key="3">
    <source>
        <dbReference type="Proteomes" id="UP000722121"/>
    </source>
</evidence>